<protein>
    <recommendedName>
        <fullName evidence="4">KfrA N-terminal DNA-binding domain-containing protein</fullName>
    </recommendedName>
</protein>
<dbReference type="EMBL" id="CP073587">
    <property type="protein sequence ID" value="QUN04897.1"/>
    <property type="molecule type" value="Genomic_DNA"/>
</dbReference>
<proteinExistence type="predicted"/>
<gene>
    <name evidence="2" type="ORF">KDN34_11690</name>
</gene>
<organism evidence="2 3">
    <name type="scientific">Shewanella yunxiaonensis</name>
    <dbReference type="NCBI Taxonomy" id="2829809"/>
    <lineage>
        <taxon>Bacteria</taxon>
        <taxon>Pseudomonadati</taxon>
        <taxon>Pseudomonadota</taxon>
        <taxon>Gammaproteobacteria</taxon>
        <taxon>Alteromonadales</taxon>
        <taxon>Shewanellaceae</taxon>
        <taxon>Shewanella</taxon>
    </lineage>
</organism>
<evidence type="ECO:0000313" key="3">
    <source>
        <dbReference type="Proteomes" id="UP000679575"/>
    </source>
</evidence>
<dbReference type="Proteomes" id="UP000679575">
    <property type="component" value="Chromosome"/>
</dbReference>
<evidence type="ECO:0000256" key="1">
    <source>
        <dbReference type="SAM" id="Coils"/>
    </source>
</evidence>
<evidence type="ECO:0008006" key="4">
    <source>
        <dbReference type="Google" id="ProtNLM"/>
    </source>
</evidence>
<accession>A0ABX7YQK6</accession>
<name>A0ABX7YQK6_9GAMM</name>
<evidence type="ECO:0000313" key="2">
    <source>
        <dbReference type="EMBL" id="QUN04897.1"/>
    </source>
</evidence>
<sequence length="113" mass="12401">MSLELSQIIAAAVTLSRKGQTPTLARLKAKVGGKVPMPLLVAGLQRFKAMTDEEIDRVATSITPTSVTAEGTETAPAETQLNDIQLQIAQLTDYCHRLEQRIKQLENNQLEQD</sequence>
<keyword evidence="3" id="KW-1185">Reference proteome</keyword>
<feature type="coiled-coil region" evidence="1">
    <location>
        <begin position="81"/>
        <end position="108"/>
    </location>
</feature>
<reference evidence="2 3" key="1">
    <citation type="submission" date="2021-04" db="EMBL/GenBank/DDBJ databases">
        <title>Novel species identification of genus Shewanella.</title>
        <authorList>
            <person name="Liu G."/>
        </authorList>
    </citation>
    <scope>NUCLEOTIDE SEQUENCE [LARGE SCALE GENOMIC DNA]</scope>
    <source>
        <strain evidence="2 3">FJAT-54481</strain>
    </source>
</reference>
<dbReference type="RefSeq" id="WP_212593949.1">
    <property type="nucleotide sequence ID" value="NZ_CP073587.1"/>
</dbReference>
<keyword evidence="1" id="KW-0175">Coiled coil</keyword>